<feature type="region of interest" description="Disordered" evidence="4">
    <location>
        <begin position="301"/>
        <end position="320"/>
    </location>
</feature>
<dbReference type="Pfam" id="PF15459">
    <property type="entry name" value="RRP14"/>
    <property type="match status" value="1"/>
</dbReference>
<dbReference type="InterPro" id="IPR007019">
    <property type="entry name" value="SURF6"/>
</dbReference>
<feature type="compositionally biased region" description="Basic and acidic residues" evidence="4">
    <location>
        <begin position="77"/>
        <end position="97"/>
    </location>
</feature>
<evidence type="ECO:0000256" key="1">
    <source>
        <dbReference type="ARBA" id="ARBA00004123"/>
    </source>
</evidence>
<feature type="compositionally biased region" description="Basic and acidic residues" evidence="4">
    <location>
        <begin position="60"/>
        <end position="69"/>
    </location>
</feature>
<dbReference type="GO" id="GO:0008608">
    <property type="term" value="P:attachment of spindle microtubules to kinetochore"/>
    <property type="evidence" value="ECO:0007669"/>
    <property type="project" value="InterPro"/>
</dbReference>
<dbReference type="GO" id="GO:0072686">
    <property type="term" value="C:mitotic spindle"/>
    <property type="evidence" value="ECO:0007669"/>
    <property type="project" value="InterPro"/>
</dbReference>
<dbReference type="GO" id="GO:0042274">
    <property type="term" value="P:ribosomal small subunit biogenesis"/>
    <property type="evidence" value="ECO:0007669"/>
    <property type="project" value="TreeGrafter"/>
</dbReference>
<dbReference type="Pfam" id="PF08656">
    <property type="entry name" value="DASH_Dad3"/>
    <property type="match status" value="1"/>
</dbReference>
<evidence type="ECO:0000313" key="7">
    <source>
        <dbReference type="EMBL" id="PKI84922.1"/>
    </source>
</evidence>
<reference evidence="7 8" key="1">
    <citation type="submission" date="2017-10" db="EMBL/GenBank/DDBJ databases">
        <title>A novel species of cold-tolerant Malassezia isolated from bats.</title>
        <authorList>
            <person name="Lorch J.M."/>
            <person name="Palmer J.M."/>
            <person name="Vanderwolf K.J."/>
            <person name="Schmidt K.Z."/>
            <person name="Verant M.L."/>
            <person name="Weller T.J."/>
            <person name="Blehert D.S."/>
        </authorList>
    </citation>
    <scope>NUCLEOTIDE SEQUENCE [LARGE SCALE GENOMIC DNA]</scope>
    <source>
        <strain evidence="7 8">NWHC:44797-103</strain>
    </source>
</reference>
<comment type="similarity">
    <text evidence="2">Belongs to the SURF6 family.</text>
</comment>
<feature type="compositionally biased region" description="Basic residues" evidence="4">
    <location>
        <begin position="386"/>
        <end position="396"/>
    </location>
</feature>
<evidence type="ECO:0000313" key="8">
    <source>
        <dbReference type="Proteomes" id="UP000232875"/>
    </source>
</evidence>
<keyword evidence="8" id="KW-1185">Reference proteome</keyword>
<dbReference type="GO" id="GO:0042729">
    <property type="term" value="C:DASH complex"/>
    <property type="evidence" value="ECO:0007669"/>
    <property type="project" value="InterPro"/>
</dbReference>
<gene>
    <name evidence="7" type="ORF">MVES_001071</name>
</gene>
<name>A0A2N1JEF0_9BASI</name>
<dbReference type="Proteomes" id="UP000232875">
    <property type="component" value="Unassembled WGS sequence"/>
</dbReference>
<evidence type="ECO:0000259" key="5">
    <source>
        <dbReference type="Pfam" id="PF04935"/>
    </source>
</evidence>
<dbReference type="AlphaFoldDB" id="A0A2N1JEF0"/>
<organism evidence="7 8">
    <name type="scientific">Malassezia vespertilionis</name>
    <dbReference type="NCBI Taxonomy" id="2020962"/>
    <lineage>
        <taxon>Eukaryota</taxon>
        <taxon>Fungi</taxon>
        <taxon>Dikarya</taxon>
        <taxon>Basidiomycota</taxon>
        <taxon>Ustilaginomycotina</taxon>
        <taxon>Malasseziomycetes</taxon>
        <taxon>Malasseziales</taxon>
        <taxon>Malasseziaceae</taxon>
        <taxon>Malassezia</taxon>
    </lineage>
</organism>
<feature type="compositionally biased region" description="Polar residues" evidence="4">
    <location>
        <begin position="174"/>
        <end position="190"/>
    </location>
</feature>
<feature type="region of interest" description="Disordered" evidence="4">
    <location>
        <begin position="48"/>
        <end position="253"/>
    </location>
</feature>
<dbReference type="EMBL" id="KZ454988">
    <property type="protein sequence ID" value="PKI84922.1"/>
    <property type="molecule type" value="Genomic_DNA"/>
</dbReference>
<protein>
    <recommendedName>
        <fullName evidence="9">Rrp14p</fullName>
    </recommendedName>
</protein>
<feature type="region of interest" description="Disordered" evidence="4">
    <location>
        <begin position="349"/>
        <end position="422"/>
    </location>
</feature>
<dbReference type="InterPro" id="IPR013965">
    <property type="entry name" value="DASH_Dad3"/>
</dbReference>
<evidence type="ECO:0000256" key="2">
    <source>
        <dbReference type="ARBA" id="ARBA00005904"/>
    </source>
</evidence>
<dbReference type="OrthoDB" id="444809at2759"/>
<feature type="compositionally biased region" description="Basic and acidic residues" evidence="4">
    <location>
        <begin position="191"/>
        <end position="226"/>
    </location>
</feature>
<feature type="compositionally biased region" description="Basic and acidic residues" evidence="4">
    <location>
        <begin position="157"/>
        <end position="170"/>
    </location>
</feature>
<dbReference type="InterPro" id="IPR029188">
    <property type="entry name" value="Rrp14_N"/>
</dbReference>
<evidence type="ECO:0000256" key="3">
    <source>
        <dbReference type="ARBA" id="ARBA00023242"/>
    </source>
</evidence>
<dbReference type="GO" id="GO:0042273">
    <property type="term" value="P:ribosomal large subunit biogenesis"/>
    <property type="evidence" value="ECO:0007669"/>
    <property type="project" value="TreeGrafter"/>
</dbReference>
<dbReference type="PANTHER" id="PTHR14369:SF0">
    <property type="entry name" value="SURFEIT LOCUS PROTEIN 6"/>
    <property type="match status" value="1"/>
</dbReference>
<evidence type="ECO:0000256" key="4">
    <source>
        <dbReference type="SAM" id="MobiDB-lite"/>
    </source>
</evidence>
<evidence type="ECO:0008006" key="9">
    <source>
        <dbReference type="Google" id="ProtNLM"/>
    </source>
</evidence>
<sequence>MTMSGAQGSPQYSETLESHDDAFSRLMGLIPARFYVSRSDAEVRVIASKYEKNKRTKSQKQKEAEERKAMTKASRRAKLDPDRVKSVQEVQEERKQDASLNPDDDENDDEVEDSDDMDGDYEDMDDDHLSDTEPKPALAPAAPDTKPLAARRVSIAELRERLHNKIEQLHQKRNPQGASSDASAPLSTKQDLLEERRRQRGEMRDRRRRERKESRRQSKLGTKPDTKPSISNAKRQTGLLVEDTKTSAPKLDNADVGNVAFSQVSFDTDVARKNKFALPSDPKSALSTLEARKRRAEAKIQKQVERGQDGAQARESLQESQRWGKALAAAEGVRIRDNEHFLKQTIKRREKTKAKSTKAWNDRRHAEQEAQAAKQKKRMENITNRHNPKGKGKKAAPSKARPGFEGAQRSFGARKTKRAGDVEEPCASPAFVNPYEGNRNLTPNEQVLLGEYVRLAQTMRRQVAALSTQLSASTTHASVLNDLRVVERKMGLVLTLFKASVWAIVMQQNDAQEEEMEEIEEQYAQLGIPEEDEELLEDL</sequence>
<accession>A0A2N1JEF0</accession>
<dbReference type="PANTHER" id="PTHR14369">
    <property type="entry name" value="SURFEIT LOCUS PROTEIN 6"/>
    <property type="match status" value="1"/>
</dbReference>
<dbReference type="Pfam" id="PF04935">
    <property type="entry name" value="SURF6"/>
    <property type="match status" value="1"/>
</dbReference>
<dbReference type="STRING" id="2020962.A0A2N1JEF0"/>
<feature type="compositionally biased region" description="Acidic residues" evidence="4">
    <location>
        <begin position="102"/>
        <end position="126"/>
    </location>
</feature>
<feature type="domain" description="Ribosomal RNA-processing protein 14/surfeit locus protein 6 C-terminal" evidence="5">
    <location>
        <begin position="191"/>
        <end position="394"/>
    </location>
</feature>
<dbReference type="GO" id="GO:0005730">
    <property type="term" value="C:nucleolus"/>
    <property type="evidence" value="ECO:0007669"/>
    <property type="project" value="TreeGrafter"/>
</dbReference>
<feature type="domain" description="Ribosomal RNA-processing protein 14 N-terminal" evidence="6">
    <location>
        <begin position="16"/>
        <end position="82"/>
    </location>
</feature>
<dbReference type="InterPro" id="IPR029190">
    <property type="entry name" value="Rrp14/SURF6_C"/>
</dbReference>
<dbReference type="GO" id="GO:0003677">
    <property type="term" value="F:DNA binding"/>
    <property type="evidence" value="ECO:0007669"/>
    <property type="project" value="TreeGrafter"/>
</dbReference>
<keyword evidence="3" id="KW-0539">Nucleus</keyword>
<evidence type="ECO:0000259" key="6">
    <source>
        <dbReference type="Pfam" id="PF15459"/>
    </source>
</evidence>
<dbReference type="GO" id="GO:0003723">
    <property type="term" value="F:RNA binding"/>
    <property type="evidence" value="ECO:0007669"/>
    <property type="project" value="TreeGrafter"/>
</dbReference>
<proteinExistence type="inferred from homology"/>
<comment type="subcellular location">
    <subcellularLocation>
        <location evidence="1">Nucleus</location>
    </subcellularLocation>
</comment>